<gene>
    <name evidence="6" type="ORF">FBQ73_09380</name>
</gene>
<keyword evidence="1" id="KW-0805">Transcription regulation</keyword>
<feature type="domain" description="HTH tetR-type" evidence="5">
    <location>
        <begin position="23"/>
        <end position="83"/>
    </location>
</feature>
<evidence type="ECO:0000256" key="3">
    <source>
        <dbReference type="ARBA" id="ARBA00023163"/>
    </source>
</evidence>
<evidence type="ECO:0000313" key="6">
    <source>
        <dbReference type="EMBL" id="TLX42866.1"/>
    </source>
</evidence>
<dbReference type="PRINTS" id="PR00455">
    <property type="entry name" value="HTHTETR"/>
</dbReference>
<dbReference type="GO" id="GO:0000976">
    <property type="term" value="F:transcription cis-regulatory region binding"/>
    <property type="evidence" value="ECO:0007669"/>
    <property type="project" value="TreeGrafter"/>
</dbReference>
<dbReference type="RefSeq" id="WP_138399226.1">
    <property type="nucleotide sequence ID" value="NZ_JBAFVI010000002.1"/>
</dbReference>
<dbReference type="SUPFAM" id="SSF48498">
    <property type="entry name" value="Tetracyclin repressor-like, C-terminal domain"/>
    <property type="match status" value="1"/>
</dbReference>
<organism evidence="6 7">
    <name type="scientific">Xanthobacter autotrophicus</name>
    <dbReference type="NCBI Taxonomy" id="280"/>
    <lineage>
        <taxon>Bacteria</taxon>
        <taxon>Pseudomonadati</taxon>
        <taxon>Pseudomonadota</taxon>
        <taxon>Alphaproteobacteria</taxon>
        <taxon>Hyphomicrobiales</taxon>
        <taxon>Xanthobacteraceae</taxon>
        <taxon>Xanthobacter</taxon>
    </lineage>
</organism>
<dbReference type="GO" id="GO:0003700">
    <property type="term" value="F:DNA-binding transcription factor activity"/>
    <property type="evidence" value="ECO:0007669"/>
    <property type="project" value="TreeGrafter"/>
</dbReference>
<keyword evidence="3" id="KW-0804">Transcription</keyword>
<evidence type="ECO:0000256" key="1">
    <source>
        <dbReference type="ARBA" id="ARBA00023015"/>
    </source>
</evidence>
<evidence type="ECO:0000256" key="2">
    <source>
        <dbReference type="ARBA" id="ARBA00023125"/>
    </source>
</evidence>
<dbReference type="PANTHER" id="PTHR30055">
    <property type="entry name" value="HTH-TYPE TRANSCRIPTIONAL REGULATOR RUTR"/>
    <property type="match status" value="1"/>
</dbReference>
<dbReference type="Gene3D" id="1.10.10.60">
    <property type="entry name" value="Homeodomain-like"/>
    <property type="match status" value="1"/>
</dbReference>
<dbReference type="EMBL" id="VAUP01000022">
    <property type="protein sequence ID" value="TLX42866.1"/>
    <property type="molecule type" value="Genomic_DNA"/>
</dbReference>
<dbReference type="InterPro" id="IPR036271">
    <property type="entry name" value="Tet_transcr_reg_TetR-rel_C_sf"/>
</dbReference>
<reference evidence="6 7" key="1">
    <citation type="submission" date="2019-05" db="EMBL/GenBank/DDBJ databases">
        <authorList>
            <person name="Zhou X."/>
        </authorList>
    </citation>
    <scope>NUCLEOTIDE SEQUENCE [LARGE SCALE GENOMIC DNA]</scope>
    <source>
        <strain evidence="6 7">DSM 432</strain>
    </source>
</reference>
<dbReference type="OrthoDB" id="9816431at2"/>
<feature type="DNA-binding region" description="H-T-H motif" evidence="4">
    <location>
        <begin position="46"/>
        <end position="65"/>
    </location>
</feature>
<dbReference type="PROSITE" id="PS01081">
    <property type="entry name" value="HTH_TETR_1"/>
    <property type="match status" value="1"/>
</dbReference>
<dbReference type="Pfam" id="PF00440">
    <property type="entry name" value="TetR_N"/>
    <property type="match status" value="1"/>
</dbReference>
<dbReference type="GeneID" id="95773661"/>
<accession>A0A6C1KRW2</accession>
<dbReference type="InterPro" id="IPR009057">
    <property type="entry name" value="Homeodomain-like_sf"/>
</dbReference>
<protein>
    <submittedName>
        <fullName evidence="6">TetR/AcrR family transcriptional regulator</fullName>
    </submittedName>
</protein>
<dbReference type="PANTHER" id="PTHR30055:SF146">
    <property type="entry name" value="HTH-TYPE TRANSCRIPTIONAL DUAL REGULATOR CECR"/>
    <property type="match status" value="1"/>
</dbReference>
<dbReference type="Pfam" id="PF14246">
    <property type="entry name" value="TetR_C_7"/>
    <property type="match status" value="1"/>
</dbReference>
<dbReference type="SUPFAM" id="SSF46689">
    <property type="entry name" value="Homeodomain-like"/>
    <property type="match status" value="1"/>
</dbReference>
<name>A0A6C1KRW2_XANAU</name>
<proteinExistence type="predicted"/>
<dbReference type="Proteomes" id="UP000305131">
    <property type="component" value="Unassembled WGS sequence"/>
</dbReference>
<evidence type="ECO:0000259" key="5">
    <source>
        <dbReference type="PROSITE" id="PS50977"/>
    </source>
</evidence>
<dbReference type="Gene3D" id="1.10.357.10">
    <property type="entry name" value="Tetracycline Repressor, domain 2"/>
    <property type="match status" value="1"/>
</dbReference>
<dbReference type="InterPro" id="IPR023772">
    <property type="entry name" value="DNA-bd_HTH_TetR-type_CS"/>
</dbReference>
<dbReference type="FunFam" id="1.10.10.60:FF:000141">
    <property type="entry name" value="TetR family transcriptional regulator"/>
    <property type="match status" value="1"/>
</dbReference>
<dbReference type="InterPro" id="IPR001647">
    <property type="entry name" value="HTH_TetR"/>
</dbReference>
<dbReference type="InterPro" id="IPR039536">
    <property type="entry name" value="TetR_C_Proteobacteria"/>
</dbReference>
<dbReference type="InterPro" id="IPR050109">
    <property type="entry name" value="HTH-type_TetR-like_transc_reg"/>
</dbReference>
<dbReference type="PROSITE" id="PS50977">
    <property type="entry name" value="HTH_TETR_2"/>
    <property type="match status" value="1"/>
</dbReference>
<keyword evidence="2 4" id="KW-0238">DNA-binding</keyword>
<comment type="caution">
    <text evidence="6">The sequence shown here is derived from an EMBL/GenBank/DDBJ whole genome shotgun (WGS) entry which is preliminary data.</text>
</comment>
<dbReference type="AlphaFoldDB" id="A0A6C1KRW2"/>
<evidence type="ECO:0000256" key="4">
    <source>
        <dbReference type="PROSITE-ProRule" id="PRU00335"/>
    </source>
</evidence>
<sequence>MRHPTKGAAPKVVVAPEPAEPEARKRRDIIDGARRVFLEKGFDGASMDEIARASTVSKATIYVYFSSKEELFQALVETDRRKAAEGLFEFDADHADAECLLKRIGLSFMTMMVEPDHIRLLRMVIGAAEKFPAVGRTFFDAGPCHGGRRLADLLARQTALGRLKVDDCETAAFQFFNLCQGNLVKGLLFGTGQQPTPAEMERTVADAVRVFLAAYGNLRN</sequence>
<evidence type="ECO:0000313" key="7">
    <source>
        <dbReference type="Proteomes" id="UP000305131"/>
    </source>
</evidence>